<dbReference type="AlphaFoldDB" id="A0A0N4XBT8"/>
<dbReference type="Proteomes" id="UP000268014">
    <property type="component" value="Unassembled WGS sequence"/>
</dbReference>
<evidence type="ECO:0000256" key="1">
    <source>
        <dbReference type="SAM" id="MobiDB-lite"/>
    </source>
</evidence>
<feature type="region of interest" description="Disordered" evidence="1">
    <location>
        <begin position="46"/>
        <end position="66"/>
    </location>
</feature>
<evidence type="ECO:0000313" key="3">
    <source>
        <dbReference type="Proteomes" id="UP000268014"/>
    </source>
</evidence>
<sequence length="103" mass="11428">MIRVSPSQVIHELSTDEEPAVEEKAFSPGKAAARRLAAERRLRQFAAASRRTKREKIETGETAPPLIEPFTELPKAEMLRLSLTVTQNLRGGKFKPSIAESVT</sequence>
<accession>A0A0N4XBT8</accession>
<proteinExistence type="predicted"/>
<reference evidence="4" key="1">
    <citation type="submission" date="2017-02" db="UniProtKB">
        <authorList>
            <consortium name="WormBaseParasite"/>
        </authorList>
    </citation>
    <scope>IDENTIFICATION</scope>
</reference>
<feature type="region of interest" description="Disordered" evidence="1">
    <location>
        <begin position="1"/>
        <end position="28"/>
    </location>
</feature>
<dbReference type="EMBL" id="UZAF01024219">
    <property type="protein sequence ID" value="VDO92757.1"/>
    <property type="molecule type" value="Genomic_DNA"/>
</dbReference>
<evidence type="ECO:0000313" key="2">
    <source>
        <dbReference type="EMBL" id="VDO92757.1"/>
    </source>
</evidence>
<protein>
    <submittedName>
        <fullName evidence="4">Ribosome biogenesis protein SLX9</fullName>
    </submittedName>
</protein>
<gene>
    <name evidence="2" type="ORF">HPLM_LOCUS21822</name>
</gene>
<name>A0A0N4XBT8_HAEPC</name>
<evidence type="ECO:0000313" key="4">
    <source>
        <dbReference type="WBParaSite" id="HPLM_0002183301-mRNA-1"/>
    </source>
</evidence>
<reference evidence="2 3" key="2">
    <citation type="submission" date="2018-11" db="EMBL/GenBank/DDBJ databases">
        <authorList>
            <consortium name="Pathogen Informatics"/>
        </authorList>
    </citation>
    <scope>NUCLEOTIDE SEQUENCE [LARGE SCALE GENOMIC DNA]</scope>
    <source>
        <strain evidence="2 3">MHpl1</strain>
    </source>
</reference>
<dbReference type="OrthoDB" id="26525at2759"/>
<dbReference type="WBParaSite" id="HPLM_0002183301-mRNA-1">
    <property type="protein sequence ID" value="HPLM_0002183301-mRNA-1"/>
    <property type="gene ID" value="HPLM_0002183301"/>
</dbReference>
<keyword evidence="3" id="KW-1185">Reference proteome</keyword>
<organism evidence="4">
    <name type="scientific">Haemonchus placei</name>
    <name type="common">Barber's pole worm</name>
    <dbReference type="NCBI Taxonomy" id="6290"/>
    <lineage>
        <taxon>Eukaryota</taxon>
        <taxon>Metazoa</taxon>
        <taxon>Ecdysozoa</taxon>
        <taxon>Nematoda</taxon>
        <taxon>Chromadorea</taxon>
        <taxon>Rhabditida</taxon>
        <taxon>Rhabditina</taxon>
        <taxon>Rhabditomorpha</taxon>
        <taxon>Strongyloidea</taxon>
        <taxon>Trichostrongylidae</taxon>
        <taxon>Haemonchus</taxon>
    </lineage>
</organism>